<evidence type="ECO:0000256" key="1">
    <source>
        <dbReference type="SAM" id="MobiDB-lite"/>
    </source>
</evidence>
<dbReference type="EMBL" id="JASPKY010000673">
    <property type="protein sequence ID" value="KAK9686949.1"/>
    <property type="molecule type" value="Genomic_DNA"/>
</dbReference>
<protein>
    <submittedName>
        <fullName evidence="2">Uncharacterized protein</fullName>
    </submittedName>
</protein>
<evidence type="ECO:0000313" key="2">
    <source>
        <dbReference type="EMBL" id="KAK9686949.1"/>
    </source>
</evidence>
<dbReference type="AlphaFoldDB" id="A0AAW1ICD5"/>
<proteinExistence type="predicted"/>
<keyword evidence="3" id="KW-1185">Reference proteome</keyword>
<accession>A0AAW1ICD5</accession>
<organism evidence="2 3">
    <name type="scientific">Popillia japonica</name>
    <name type="common">Japanese beetle</name>
    <dbReference type="NCBI Taxonomy" id="7064"/>
    <lineage>
        <taxon>Eukaryota</taxon>
        <taxon>Metazoa</taxon>
        <taxon>Ecdysozoa</taxon>
        <taxon>Arthropoda</taxon>
        <taxon>Hexapoda</taxon>
        <taxon>Insecta</taxon>
        <taxon>Pterygota</taxon>
        <taxon>Neoptera</taxon>
        <taxon>Endopterygota</taxon>
        <taxon>Coleoptera</taxon>
        <taxon>Polyphaga</taxon>
        <taxon>Scarabaeiformia</taxon>
        <taxon>Scarabaeidae</taxon>
        <taxon>Rutelinae</taxon>
        <taxon>Popillia</taxon>
    </lineage>
</organism>
<evidence type="ECO:0000313" key="3">
    <source>
        <dbReference type="Proteomes" id="UP001458880"/>
    </source>
</evidence>
<feature type="region of interest" description="Disordered" evidence="1">
    <location>
        <begin position="107"/>
        <end position="134"/>
    </location>
</feature>
<dbReference type="Proteomes" id="UP001458880">
    <property type="component" value="Unassembled WGS sequence"/>
</dbReference>
<feature type="compositionally biased region" description="Basic and acidic residues" evidence="1">
    <location>
        <begin position="107"/>
        <end position="130"/>
    </location>
</feature>
<sequence>MAAIVWNSSKILENKGKVKARNNILRKLTGTAWGAQPETLKSSALALCVSTAEYAAQVWAASAHAKRVDVAINETARIVTGCLKPTPVISLYPLIGVAPPSVRRAAAKDAERTKQETDARHPLHQHEPAGRRLRSRKSFMARLHIVEGSIENNRVTRWTQQLTTREPPREEMAPGKHLPFAVWKCLNRLRTGVARCKTNLLK</sequence>
<name>A0AAW1ICD5_POPJA</name>
<reference evidence="2 3" key="1">
    <citation type="journal article" date="2024" name="BMC Genomics">
        <title>De novo assembly and annotation of Popillia japonica's genome with initial clues to its potential as an invasive pest.</title>
        <authorList>
            <person name="Cucini C."/>
            <person name="Boschi S."/>
            <person name="Funari R."/>
            <person name="Cardaioli E."/>
            <person name="Iannotti N."/>
            <person name="Marturano G."/>
            <person name="Paoli F."/>
            <person name="Bruttini M."/>
            <person name="Carapelli A."/>
            <person name="Frati F."/>
            <person name="Nardi F."/>
        </authorList>
    </citation>
    <scope>NUCLEOTIDE SEQUENCE [LARGE SCALE GENOMIC DNA]</scope>
    <source>
        <strain evidence="2">DMR45628</strain>
    </source>
</reference>
<gene>
    <name evidence="2" type="ORF">QE152_g36823</name>
</gene>
<comment type="caution">
    <text evidence="2">The sequence shown here is derived from an EMBL/GenBank/DDBJ whole genome shotgun (WGS) entry which is preliminary data.</text>
</comment>